<gene>
    <name evidence="1" type="ORF">GMARGA_LOCUS39540</name>
</gene>
<keyword evidence="2" id="KW-1185">Reference proteome</keyword>
<comment type="caution">
    <text evidence="1">The sequence shown here is derived from an EMBL/GenBank/DDBJ whole genome shotgun (WGS) entry which is preliminary data.</text>
</comment>
<organism evidence="1 2">
    <name type="scientific">Gigaspora margarita</name>
    <dbReference type="NCBI Taxonomy" id="4874"/>
    <lineage>
        <taxon>Eukaryota</taxon>
        <taxon>Fungi</taxon>
        <taxon>Fungi incertae sedis</taxon>
        <taxon>Mucoromycota</taxon>
        <taxon>Glomeromycotina</taxon>
        <taxon>Glomeromycetes</taxon>
        <taxon>Diversisporales</taxon>
        <taxon>Gigasporaceae</taxon>
        <taxon>Gigaspora</taxon>
    </lineage>
</organism>
<dbReference type="EMBL" id="CAJVQB010094930">
    <property type="protein sequence ID" value="CAG8849131.1"/>
    <property type="molecule type" value="Genomic_DNA"/>
</dbReference>
<sequence length="83" mass="9651">TLAKRKQILKVYETKAKAFVSKKRKALSQIQDKHTYKISRTTTTLINEEVGTNCFDQYATENNARNNMNNIKNNKNTYNILPQ</sequence>
<feature type="non-terminal residue" evidence="1">
    <location>
        <position position="1"/>
    </location>
</feature>
<accession>A0ABN7X8T0</accession>
<dbReference type="Proteomes" id="UP000789901">
    <property type="component" value="Unassembled WGS sequence"/>
</dbReference>
<evidence type="ECO:0000313" key="2">
    <source>
        <dbReference type="Proteomes" id="UP000789901"/>
    </source>
</evidence>
<proteinExistence type="predicted"/>
<name>A0ABN7X8T0_GIGMA</name>
<evidence type="ECO:0000313" key="1">
    <source>
        <dbReference type="EMBL" id="CAG8849131.1"/>
    </source>
</evidence>
<protein>
    <submittedName>
        <fullName evidence="1">39707_t:CDS:1</fullName>
    </submittedName>
</protein>
<feature type="non-terminal residue" evidence="1">
    <location>
        <position position="83"/>
    </location>
</feature>
<reference evidence="1 2" key="1">
    <citation type="submission" date="2021-06" db="EMBL/GenBank/DDBJ databases">
        <authorList>
            <person name="Kallberg Y."/>
            <person name="Tangrot J."/>
            <person name="Rosling A."/>
        </authorList>
    </citation>
    <scope>NUCLEOTIDE SEQUENCE [LARGE SCALE GENOMIC DNA]</scope>
    <source>
        <strain evidence="1 2">120-4 pot B 10/14</strain>
    </source>
</reference>